<dbReference type="PANTHER" id="PTHR37984:SF5">
    <property type="entry name" value="PROTEIN NYNRIN-LIKE"/>
    <property type="match status" value="1"/>
</dbReference>
<dbReference type="CDD" id="cd09274">
    <property type="entry name" value="RNase_HI_RT_Ty3"/>
    <property type="match status" value="1"/>
</dbReference>
<feature type="domain" description="Integrase zinc-binding" evidence="9">
    <location>
        <begin position="391"/>
        <end position="443"/>
    </location>
</feature>
<dbReference type="InterPro" id="IPR050951">
    <property type="entry name" value="Retrovirus_Pol_polyprotein"/>
</dbReference>
<name>A0ABD0Y5E3_9HEMI</name>
<dbReference type="InterPro" id="IPR043502">
    <property type="entry name" value="DNA/RNA_pol_sf"/>
</dbReference>
<dbReference type="EC" id="2.7.7.49" evidence="1"/>
<keyword evidence="2" id="KW-0808">Transferase</keyword>
<keyword evidence="6" id="KW-0378">Hydrolase</keyword>
<keyword evidence="3" id="KW-0548">Nucleotidyltransferase</keyword>
<dbReference type="Gene3D" id="3.10.10.10">
    <property type="entry name" value="HIV Type 1 Reverse Transcriptase, subunit A, domain 1"/>
    <property type="match status" value="1"/>
</dbReference>
<dbReference type="InterPro" id="IPR043128">
    <property type="entry name" value="Rev_trsase/Diguanyl_cyclase"/>
</dbReference>
<dbReference type="SUPFAM" id="SSF56672">
    <property type="entry name" value="DNA/RNA polymerases"/>
    <property type="match status" value="1"/>
</dbReference>
<comment type="caution">
    <text evidence="10">The sequence shown here is derived from an EMBL/GenBank/DDBJ whole genome shotgun (WGS) entry which is preliminary data.</text>
</comment>
<dbReference type="Proteomes" id="UP001558652">
    <property type="component" value="Unassembled WGS sequence"/>
</dbReference>
<dbReference type="AlphaFoldDB" id="A0ABD0Y5E3"/>
<accession>A0ABD0Y5E3</accession>
<dbReference type="CDD" id="cd01647">
    <property type="entry name" value="RT_LTR"/>
    <property type="match status" value="1"/>
</dbReference>
<feature type="domain" description="Reverse transcriptase RNase H-like" evidence="8">
    <location>
        <begin position="158"/>
        <end position="257"/>
    </location>
</feature>
<dbReference type="EMBL" id="JBFDAA010000013">
    <property type="protein sequence ID" value="KAL1122643.1"/>
    <property type="molecule type" value="Genomic_DNA"/>
</dbReference>
<dbReference type="PANTHER" id="PTHR37984">
    <property type="entry name" value="PROTEIN CBG26694"/>
    <property type="match status" value="1"/>
</dbReference>
<dbReference type="GO" id="GO:0003964">
    <property type="term" value="F:RNA-directed DNA polymerase activity"/>
    <property type="evidence" value="ECO:0007669"/>
    <property type="project" value="UniProtKB-KW"/>
</dbReference>
<organism evidence="10 11">
    <name type="scientific">Ranatra chinensis</name>
    <dbReference type="NCBI Taxonomy" id="642074"/>
    <lineage>
        <taxon>Eukaryota</taxon>
        <taxon>Metazoa</taxon>
        <taxon>Ecdysozoa</taxon>
        <taxon>Arthropoda</taxon>
        <taxon>Hexapoda</taxon>
        <taxon>Insecta</taxon>
        <taxon>Pterygota</taxon>
        <taxon>Neoptera</taxon>
        <taxon>Paraneoptera</taxon>
        <taxon>Hemiptera</taxon>
        <taxon>Heteroptera</taxon>
        <taxon>Panheteroptera</taxon>
        <taxon>Nepomorpha</taxon>
        <taxon>Nepidae</taxon>
        <taxon>Ranatrinae</taxon>
        <taxon>Ranatra</taxon>
    </lineage>
</organism>
<proteinExistence type="predicted"/>
<dbReference type="GO" id="GO:0016787">
    <property type="term" value="F:hydrolase activity"/>
    <property type="evidence" value="ECO:0007669"/>
    <property type="project" value="UniProtKB-KW"/>
</dbReference>
<evidence type="ECO:0000256" key="1">
    <source>
        <dbReference type="ARBA" id="ARBA00012493"/>
    </source>
</evidence>
<dbReference type="InterPro" id="IPR041373">
    <property type="entry name" value="RT_RNaseH"/>
</dbReference>
<keyword evidence="11" id="KW-1185">Reference proteome</keyword>
<evidence type="ECO:0000313" key="10">
    <source>
        <dbReference type="EMBL" id="KAL1122643.1"/>
    </source>
</evidence>
<keyword evidence="4" id="KW-0540">Nuclease</keyword>
<evidence type="ECO:0000256" key="7">
    <source>
        <dbReference type="ARBA" id="ARBA00022918"/>
    </source>
</evidence>
<dbReference type="Pfam" id="PF17921">
    <property type="entry name" value="Integrase_H2C2"/>
    <property type="match status" value="1"/>
</dbReference>
<gene>
    <name evidence="10" type="ORF">AAG570_002970</name>
</gene>
<evidence type="ECO:0000256" key="2">
    <source>
        <dbReference type="ARBA" id="ARBA00022679"/>
    </source>
</evidence>
<dbReference type="GO" id="GO:0004519">
    <property type="term" value="F:endonuclease activity"/>
    <property type="evidence" value="ECO:0007669"/>
    <property type="project" value="UniProtKB-KW"/>
</dbReference>
<dbReference type="Gene3D" id="3.10.20.370">
    <property type="match status" value="1"/>
</dbReference>
<sequence>MNGASVFSLLDLKARYHQIRMHEADCEKTAFQFGRGKYEFTRMPFTEECPGDVSAYGKHLEQLLQRFKEFGLKASDEKSCFFNPSVHFMGHILSRYGIHPDPGKVKAIRELQEPIGTLPSESGRSNGRVECTDKERGEVRYHGGSCEDPVLRFPDFLPFVITTDASQVALGAILTHVDFEGDRPVAHVSKMLTPAESRYSAIERVLLGVVWAVEHFRPYVWGRQFTIKPDHKPMVWVEGLKETSVRVTRWKEWLAPYNFRITHTRGRDNVVADCLSRTVNAIDSPSSPPDVHELVAWEPENFDLFWDPLRIGGSHLLPPVWTVAIGEQATNRNIQSSLGSILEVSRTYHVYHSTDTGRQLITVLNNAGLIAKDSILKEVTYKLTAVEDPMEQDQLIRDCHVGKTNHRGIRETVEHLRRRYYWVGMGRTVTAQLALCEVCARAKYVHVPEGPPQVVTPTPKTPQLKEALLLILVTVCTQEPWCWARGGSSRILWCEGSWKNFGFELTGRRRAIPGPMRGDEAWARALLAYNSSVHSAKRKTPLELMRSWQQRDPSVSAMDECDRLVNADERRKGE</sequence>
<dbReference type="InterPro" id="IPR041588">
    <property type="entry name" value="Integrase_H2C2"/>
</dbReference>
<evidence type="ECO:0000256" key="3">
    <source>
        <dbReference type="ARBA" id="ARBA00022695"/>
    </source>
</evidence>
<evidence type="ECO:0000256" key="4">
    <source>
        <dbReference type="ARBA" id="ARBA00022722"/>
    </source>
</evidence>
<keyword evidence="5" id="KW-0255">Endonuclease</keyword>
<dbReference type="Gene3D" id="1.10.340.70">
    <property type="match status" value="1"/>
</dbReference>
<evidence type="ECO:0000256" key="6">
    <source>
        <dbReference type="ARBA" id="ARBA00022801"/>
    </source>
</evidence>
<protein>
    <recommendedName>
        <fullName evidence="1">RNA-directed DNA polymerase</fullName>
        <ecNumber evidence="1">2.7.7.49</ecNumber>
    </recommendedName>
</protein>
<dbReference type="FunFam" id="3.10.20.370:FF:000001">
    <property type="entry name" value="Retrovirus-related Pol polyprotein from transposon 17.6-like protein"/>
    <property type="match status" value="1"/>
</dbReference>
<dbReference type="Pfam" id="PF17917">
    <property type="entry name" value="RT_RNaseH"/>
    <property type="match status" value="1"/>
</dbReference>
<dbReference type="Gene3D" id="3.30.70.270">
    <property type="match status" value="2"/>
</dbReference>
<evidence type="ECO:0000259" key="8">
    <source>
        <dbReference type="Pfam" id="PF17917"/>
    </source>
</evidence>
<evidence type="ECO:0000256" key="5">
    <source>
        <dbReference type="ARBA" id="ARBA00022759"/>
    </source>
</evidence>
<evidence type="ECO:0000313" key="11">
    <source>
        <dbReference type="Proteomes" id="UP001558652"/>
    </source>
</evidence>
<reference evidence="10 11" key="1">
    <citation type="submission" date="2024-07" db="EMBL/GenBank/DDBJ databases">
        <title>Chromosome-level genome assembly of the water stick insect Ranatra chinensis (Heteroptera: Nepidae).</title>
        <authorList>
            <person name="Liu X."/>
        </authorList>
    </citation>
    <scope>NUCLEOTIDE SEQUENCE [LARGE SCALE GENOMIC DNA]</scope>
    <source>
        <strain evidence="10">Cailab_2021Rc</strain>
        <tissue evidence="10">Muscle</tissue>
    </source>
</reference>
<keyword evidence="7" id="KW-0695">RNA-directed DNA polymerase</keyword>
<evidence type="ECO:0000259" key="9">
    <source>
        <dbReference type="Pfam" id="PF17921"/>
    </source>
</evidence>